<keyword evidence="2" id="KW-1185">Reference proteome</keyword>
<dbReference type="EMBL" id="JAVDTF010000005">
    <property type="protein sequence ID" value="MDR6786026.1"/>
    <property type="molecule type" value="Genomic_DNA"/>
</dbReference>
<dbReference type="Proteomes" id="UP001246858">
    <property type="component" value="Unassembled WGS sequence"/>
</dbReference>
<sequence>MKKSIIYPILLLVTIFAACSKDKEPNPDGQDKSAEVAKTYQGKLTLGPPGATVEYTNVKVKVTRKAANQITFEAVSGENYPAFTSLTFASMMYSSQTNQYAGSNPGAIIFSFQADATINLNLAYNFNNNVIFFEGPSVK</sequence>
<evidence type="ECO:0000313" key="2">
    <source>
        <dbReference type="Proteomes" id="UP001246858"/>
    </source>
</evidence>
<evidence type="ECO:0000313" key="1">
    <source>
        <dbReference type="EMBL" id="MDR6786026.1"/>
    </source>
</evidence>
<proteinExistence type="predicted"/>
<accession>A0ACC6L3F6</accession>
<name>A0ACC6L3F6_9SPHI</name>
<protein>
    <submittedName>
        <fullName evidence="1">Uncharacterized protein</fullName>
    </submittedName>
</protein>
<gene>
    <name evidence="1" type="ORF">J2X78_004618</name>
</gene>
<comment type="caution">
    <text evidence="1">The sequence shown here is derived from an EMBL/GenBank/DDBJ whole genome shotgun (WGS) entry which is preliminary data.</text>
</comment>
<organism evidence="1 2">
    <name type="scientific">Pedobacter africanus</name>
    <dbReference type="NCBI Taxonomy" id="151894"/>
    <lineage>
        <taxon>Bacteria</taxon>
        <taxon>Pseudomonadati</taxon>
        <taxon>Bacteroidota</taxon>
        <taxon>Sphingobacteriia</taxon>
        <taxon>Sphingobacteriales</taxon>
        <taxon>Sphingobacteriaceae</taxon>
        <taxon>Pedobacter</taxon>
    </lineage>
</organism>
<reference evidence="1" key="1">
    <citation type="submission" date="2023-07" db="EMBL/GenBank/DDBJ databases">
        <title>Sorghum-associated microbial communities from plants grown in Nebraska, USA.</title>
        <authorList>
            <person name="Schachtman D."/>
        </authorList>
    </citation>
    <scope>NUCLEOTIDE SEQUENCE</scope>
    <source>
        <strain evidence="1">2697</strain>
    </source>
</reference>